<dbReference type="Proteomes" id="UP000030747">
    <property type="component" value="Unassembled WGS sequence"/>
</dbReference>
<dbReference type="EMBL" id="HG675525">
    <property type="protein sequence ID" value="CDJ41189.1"/>
    <property type="molecule type" value="Genomic_DNA"/>
</dbReference>
<dbReference type="RefSeq" id="XP_013231939.1">
    <property type="nucleotide sequence ID" value="XM_013376485.1"/>
</dbReference>
<feature type="compositionally biased region" description="Basic residues" evidence="1">
    <location>
        <begin position="208"/>
        <end position="220"/>
    </location>
</feature>
<dbReference type="OrthoDB" id="2143914at2759"/>
<gene>
    <name evidence="2" type="ORF">ETH_00024105</name>
</gene>
<dbReference type="AlphaFoldDB" id="U6KXY1"/>
<feature type="compositionally biased region" description="Low complexity" evidence="1">
    <location>
        <begin position="160"/>
        <end position="182"/>
    </location>
</feature>
<sequence length="220" mass="23654">MVSGLRAEEIPADSPEAWLRRLTVKTEPAEDATTGGSSSAAAATAAAAARRCSKREGGKQLKEKKEKKEGPRKPPKAERILMPREDPVYRPALAPSQLPLGFSQVANRGEESFSEQQQQLLALGAPGEKGLWRMHARSGLKYRKGPFTQEEQQLLREALQQFAQQEGLGSAEEAARSLASSGGPPGGPPGGRKLGKSCRPSASPGAAFRRRASRSKRMRS</sequence>
<dbReference type="GeneID" id="25253933"/>
<feature type="compositionally biased region" description="Basic and acidic residues" evidence="1">
    <location>
        <begin position="54"/>
        <end position="86"/>
    </location>
</feature>
<organism evidence="2 3">
    <name type="scientific">Eimeria tenella</name>
    <name type="common">Coccidian parasite</name>
    <dbReference type="NCBI Taxonomy" id="5802"/>
    <lineage>
        <taxon>Eukaryota</taxon>
        <taxon>Sar</taxon>
        <taxon>Alveolata</taxon>
        <taxon>Apicomplexa</taxon>
        <taxon>Conoidasida</taxon>
        <taxon>Coccidia</taxon>
        <taxon>Eucoccidiorida</taxon>
        <taxon>Eimeriorina</taxon>
        <taxon>Eimeriidae</taxon>
        <taxon>Eimeria</taxon>
    </lineage>
</organism>
<name>U6KXY1_EIMTE</name>
<feature type="region of interest" description="Disordered" evidence="1">
    <location>
        <begin position="160"/>
        <end position="220"/>
    </location>
</feature>
<evidence type="ECO:0000313" key="3">
    <source>
        <dbReference type="Proteomes" id="UP000030747"/>
    </source>
</evidence>
<feature type="region of interest" description="Disordered" evidence="1">
    <location>
        <begin position="1"/>
        <end position="86"/>
    </location>
</feature>
<accession>U6KXY1</accession>
<dbReference type="VEuPathDB" id="ToxoDB:ETH_00024105"/>
<protein>
    <submittedName>
        <fullName evidence="2">Uncharacterized protein</fullName>
    </submittedName>
</protein>
<keyword evidence="3" id="KW-1185">Reference proteome</keyword>
<evidence type="ECO:0000256" key="1">
    <source>
        <dbReference type="SAM" id="MobiDB-lite"/>
    </source>
</evidence>
<proteinExistence type="predicted"/>
<feature type="compositionally biased region" description="Low complexity" evidence="1">
    <location>
        <begin position="32"/>
        <end position="49"/>
    </location>
</feature>
<reference evidence="2" key="1">
    <citation type="submission" date="2013-10" db="EMBL/GenBank/DDBJ databases">
        <title>Genomic analysis of the causative agents of coccidiosis in chickens.</title>
        <authorList>
            <person name="Reid A.J."/>
            <person name="Blake D."/>
            <person name="Billington K."/>
            <person name="Browne H."/>
            <person name="Dunn M."/>
            <person name="Hung S."/>
            <person name="Kawahara F."/>
            <person name="Miranda-Saavedra D."/>
            <person name="Mourier T."/>
            <person name="Nagra H."/>
            <person name="Otto T.D."/>
            <person name="Rawlings N."/>
            <person name="Sanchez A."/>
            <person name="Sanders M."/>
            <person name="Subramaniam C."/>
            <person name="Tay Y."/>
            <person name="Dear P."/>
            <person name="Doerig C."/>
            <person name="Gruber A."/>
            <person name="Parkinson J."/>
            <person name="Shirley M."/>
            <person name="Wan K.L."/>
            <person name="Berriman M."/>
            <person name="Tomley F."/>
            <person name="Pain A."/>
        </authorList>
    </citation>
    <scope>NUCLEOTIDE SEQUENCE [LARGE SCALE GENOMIC DNA]</scope>
    <source>
        <strain evidence="2">Houghton</strain>
    </source>
</reference>
<evidence type="ECO:0000313" key="2">
    <source>
        <dbReference type="EMBL" id="CDJ41189.1"/>
    </source>
</evidence>
<reference evidence="2" key="2">
    <citation type="submission" date="2013-10" db="EMBL/GenBank/DDBJ databases">
        <authorList>
            <person name="Aslett M."/>
        </authorList>
    </citation>
    <scope>NUCLEOTIDE SEQUENCE [LARGE SCALE GENOMIC DNA]</scope>
    <source>
        <strain evidence="2">Houghton</strain>
    </source>
</reference>
<feature type="compositionally biased region" description="Low complexity" evidence="1">
    <location>
        <begin position="197"/>
        <end position="207"/>
    </location>
</feature>